<feature type="compositionally biased region" description="Basic and acidic residues" evidence="1">
    <location>
        <begin position="37"/>
        <end position="49"/>
    </location>
</feature>
<feature type="region of interest" description="Disordered" evidence="1">
    <location>
        <begin position="25"/>
        <end position="50"/>
    </location>
</feature>
<gene>
    <name evidence="2" type="ORF">OKIOD_LOCUS11328</name>
</gene>
<evidence type="ECO:0000313" key="3">
    <source>
        <dbReference type="Proteomes" id="UP001158576"/>
    </source>
</evidence>
<dbReference type="Proteomes" id="UP001158576">
    <property type="component" value="Chromosome 1"/>
</dbReference>
<organism evidence="2 3">
    <name type="scientific">Oikopleura dioica</name>
    <name type="common">Tunicate</name>
    <dbReference type="NCBI Taxonomy" id="34765"/>
    <lineage>
        <taxon>Eukaryota</taxon>
        <taxon>Metazoa</taxon>
        <taxon>Chordata</taxon>
        <taxon>Tunicata</taxon>
        <taxon>Appendicularia</taxon>
        <taxon>Copelata</taxon>
        <taxon>Oikopleuridae</taxon>
        <taxon>Oikopleura</taxon>
    </lineage>
</organism>
<sequence>MQDPKNRAEYEREIAKYEAQVAAENAGKDPFAQQKAETQKSKKEKEKIVEQPVAKSKSVIKGLVQKDTLKSSPGKPSLFYLYKRKSSPTPKFKRCFV</sequence>
<evidence type="ECO:0000313" key="2">
    <source>
        <dbReference type="EMBL" id="CAG5105912.1"/>
    </source>
</evidence>
<protein>
    <submittedName>
        <fullName evidence="2">Oidioi.mRNA.OKI2018_I69.chr1.g2563.t1.cds</fullName>
    </submittedName>
</protein>
<accession>A0ABN7SRH3</accession>
<name>A0ABN7SRH3_OIKDI</name>
<reference evidence="2 3" key="1">
    <citation type="submission" date="2021-04" db="EMBL/GenBank/DDBJ databases">
        <authorList>
            <person name="Bliznina A."/>
        </authorList>
    </citation>
    <scope>NUCLEOTIDE SEQUENCE [LARGE SCALE GENOMIC DNA]</scope>
</reference>
<evidence type="ECO:0000256" key="1">
    <source>
        <dbReference type="SAM" id="MobiDB-lite"/>
    </source>
</evidence>
<proteinExistence type="predicted"/>
<keyword evidence="3" id="KW-1185">Reference proteome</keyword>
<dbReference type="EMBL" id="OU015566">
    <property type="protein sequence ID" value="CAG5105912.1"/>
    <property type="molecule type" value="Genomic_DNA"/>
</dbReference>